<dbReference type="EMBL" id="CP060412">
    <property type="protein sequence ID" value="QNK03071.1"/>
    <property type="molecule type" value="Genomic_DNA"/>
</dbReference>
<evidence type="ECO:0000313" key="2">
    <source>
        <dbReference type="EMBL" id="QNK03071.1"/>
    </source>
</evidence>
<dbReference type="AlphaFoldDB" id="A0A7G8Q8G3"/>
<reference evidence="2 3" key="1">
    <citation type="submission" date="2020-08" db="EMBL/GenBank/DDBJ databases">
        <title>Dyella sp. G9 isolated from forest soil.</title>
        <authorList>
            <person name="Fu J."/>
            <person name="Qiu L."/>
        </authorList>
    </citation>
    <scope>NUCLEOTIDE SEQUENCE [LARGE SCALE GENOMIC DNA]</scope>
    <source>
        <strain evidence="2 3">G9</strain>
    </source>
</reference>
<gene>
    <name evidence="2" type="ORF">H8F01_08160</name>
</gene>
<evidence type="ECO:0000313" key="3">
    <source>
        <dbReference type="Proteomes" id="UP000515873"/>
    </source>
</evidence>
<evidence type="ECO:0008006" key="4">
    <source>
        <dbReference type="Google" id="ProtNLM"/>
    </source>
</evidence>
<dbReference type="Proteomes" id="UP000515873">
    <property type="component" value="Chromosome"/>
</dbReference>
<feature type="region of interest" description="Disordered" evidence="1">
    <location>
        <begin position="259"/>
        <end position="285"/>
    </location>
</feature>
<dbReference type="SUPFAM" id="SSF74653">
    <property type="entry name" value="TolA/TonB C-terminal domain"/>
    <property type="match status" value="1"/>
</dbReference>
<name>A0A7G8Q8G3_9GAMM</name>
<dbReference type="KEGG" id="dtl:H8F01_08160"/>
<protein>
    <recommendedName>
        <fullName evidence="4">Energy transducer TonB</fullName>
    </recommendedName>
</protein>
<feature type="region of interest" description="Disordered" evidence="1">
    <location>
        <begin position="110"/>
        <end position="132"/>
    </location>
</feature>
<keyword evidence="3" id="KW-1185">Reference proteome</keyword>
<evidence type="ECO:0000256" key="1">
    <source>
        <dbReference type="SAM" id="MobiDB-lite"/>
    </source>
</evidence>
<accession>A0A7G8Q8G3</accession>
<dbReference type="RefSeq" id="WP_187058498.1">
    <property type="nucleotide sequence ID" value="NZ_CP060412.1"/>
</dbReference>
<sequence>MSVAALCVAAILSTRGVMADDLRHQAEASLLVQGKAVVNPDGKIASYSLREPDKLPAPVIDLIRQNVTAWTLVFTYAPAAPVEEQMTMRIIATEADDKHTTLRLASASFEETNRPANESVRSRDRMPPTYPKSVLDAHVSGTVYVLARVGRDGHVLDAAAEQVNLHQYTEQYTQGLYRKALGAAAARAIKQWTFDVPVAGPTAGRDFWYVRIPCRFHLHDSRDPSFDSHTGDTYGSWEIYLRGPRETIPWVQDPSLLAEAPDATPDGGIHQLGAGPSLQAAPAPN</sequence>
<dbReference type="Gene3D" id="3.30.1150.10">
    <property type="match status" value="1"/>
</dbReference>
<organism evidence="2 3">
    <name type="scientific">Dyella telluris</name>
    <dbReference type="NCBI Taxonomy" id="2763498"/>
    <lineage>
        <taxon>Bacteria</taxon>
        <taxon>Pseudomonadati</taxon>
        <taxon>Pseudomonadota</taxon>
        <taxon>Gammaproteobacteria</taxon>
        <taxon>Lysobacterales</taxon>
        <taxon>Rhodanobacteraceae</taxon>
        <taxon>Dyella</taxon>
    </lineage>
</organism>
<proteinExistence type="predicted"/>